<gene>
    <name evidence="2" type="ORF">WA026_021333</name>
</gene>
<name>A0AAW1U6X1_9CUCU</name>
<evidence type="ECO:0000256" key="1">
    <source>
        <dbReference type="SAM" id="MobiDB-lite"/>
    </source>
</evidence>
<feature type="region of interest" description="Disordered" evidence="1">
    <location>
        <begin position="135"/>
        <end position="159"/>
    </location>
</feature>
<dbReference type="Proteomes" id="UP001431783">
    <property type="component" value="Unassembled WGS sequence"/>
</dbReference>
<protein>
    <submittedName>
        <fullName evidence="2">Uncharacterized protein</fullName>
    </submittedName>
</protein>
<comment type="caution">
    <text evidence="2">The sequence shown here is derived from an EMBL/GenBank/DDBJ whole genome shotgun (WGS) entry which is preliminary data.</text>
</comment>
<evidence type="ECO:0000313" key="2">
    <source>
        <dbReference type="EMBL" id="KAK9878318.1"/>
    </source>
</evidence>
<evidence type="ECO:0000313" key="3">
    <source>
        <dbReference type="Proteomes" id="UP001431783"/>
    </source>
</evidence>
<proteinExistence type="predicted"/>
<accession>A0AAW1U6X1</accession>
<reference evidence="2 3" key="1">
    <citation type="submission" date="2023-03" db="EMBL/GenBank/DDBJ databases">
        <title>Genome insight into feeding habits of ladybird beetles.</title>
        <authorList>
            <person name="Li H.-S."/>
            <person name="Huang Y.-H."/>
            <person name="Pang H."/>
        </authorList>
    </citation>
    <scope>NUCLEOTIDE SEQUENCE [LARGE SCALE GENOMIC DNA]</scope>
    <source>
        <strain evidence="2">SYSU_2023b</strain>
        <tissue evidence="2">Whole body</tissue>
    </source>
</reference>
<keyword evidence="3" id="KW-1185">Reference proteome</keyword>
<dbReference type="EMBL" id="JARQZJ010000046">
    <property type="protein sequence ID" value="KAK9878318.1"/>
    <property type="molecule type" value="Genomic_DNA"/>
</dbReference>
<sequence>MYIRFNSKHTTWNSGINITSGNLHKQISDQDMNTIIDASVNPTIFPFNGNRPDVIDVCILKDITDKCESTEIQETSSEQNPVLLELRTRHIIENTENLVREVKHLTGVIQRVLRETKTKEENLQKDKIRGKMEEVIDEKLRARRQPQRTLHPEDEEMVN</sequence>
<dbReference type="AlphaFoldDB" id="A0AAW1U6X1"/>
<organism evidence="2 3">
    <name type="scientific">Henosepilachna vigintioctopunctata</name>
    <dbReference type="NCBI Taxonomy" id="420089"/>
    <lineage>
        <taxon>Eukaryota</taxon>
        <taxon>Metazoa</taxon>
        <taxon>Ecdysozoa</taxon>
        <taxon>Arthropoda</taxon>
        <taxon>Hexapoda</taxon>
        <taxon>Insecta</taxon>
        <taxon>Pterygota</taxon>
        <taxon>Neoptera</taxon>
        <taxon>Endopterygota</taxon>
        <taxon>Coleoptera</taxon>
        <taxon>Polyphaga</taxon>
        <taxon>Cucujiformia</taxon>
        <taxon>Coccinelloidea</taxon>
        <taxon>Coccinellidae</taxon>
        <taxon>Epilachninae</taxon>
        <taxon>Epilachnini</taxon>
        <taxon>Henosepilachna</taxon>
    </lineage>
</organism>